<dbReference type="Pfam" id="PF21023">
    <property type="entry name" value="DENR_N"/>
    <property type="match status" value="1"/>
</dbReference>
<proteinExistence type="inferred from homology"/>
<dbReference type="OMA" id="PIKVQYC"/>
<dbReference type="OrthoDB" id="277199at2759"/>
<dbReference type="AlphaFoldDB" id="A0A1X7V274"/>
<sequence>MGAPQPPTCGMKGVAKNMAAATDPPNDDVDQQEEESEAVSYPLQVEYCGVCGMPPEYCEYSPTTAQCHEWMKIHLPSYYSRLVEKVCEGVSGLAVSGKKQSRGGKGIKKPKKKEVTRSINISQQLRSKKKHVTVITGLRTCDIDPRKASKQFSTRFSCGSSVTGEDEVVVQGDIIDDMVSFILEQWPEVEEQSIHLGKDKKR</sequence>
<dbReference type="FunCoup" id="A0A1X7V274">
    <property type="interactions" value="785"/>
</dbReference>
<dbReference type="Gene3D" id="3.30.780.10">
    <property type="entry name" value="SUI1-like domain"/>
    <property type="match status" value="1"/>
</dbReference>
<dbReference type="GO" id="GO:0003743">
    <property type="term" value="F:translation initiation factor activity"/>
    <property type="evidence" value="ECO:0007669"/>
    <property type="project" value="InterPro"/>
</dbReference>
<name>A0A1X7V274_AMPQE</name>
<dbReference type="Proteomes" id="UP000007879">
    <property type="component" value="Unassembled WGS sequence"/>
</dbReference>
<evidence type="ECO:0000256" key="1">
    <source>
        <dbReference type="ARBA" id="ARBA00007514"/>
    </source>
</evidence>
<dbReference type="InParanoid" id="A0A1X7V274"/>
<dbReference type="GO" id="GO:0001731">
    <property type="term" value="P:formation of translation preinitiation complex"/>
    <property type="evidence" value="ECO:0007669"/>
    <property type="project" value="TreeGrafter"/>
</dbReference>
<dbReference type="InterPro" id="IPR046447">
    <property type="entry name" value="DENR_C"/>
</dbReference>
<keyword evidence="5" id="KW-1185">Reference proteome</keyword>
<gene>
    <name evidence="4" type="primary">100636826</name>
</gene>
<dbReference type="STRING" id="400682.A0A1X7V274"/>
<dbReference type="SUPFAM" id="SSF55159">
    <property type="entry name" value="eIF1-like"/>
    <property type="match status" value="1"/>
</dbReference>
<dbReference type="PANTHER" id="PTHR12789:SF0">
    <property type="entry name" value="DENSITY-REGULATED PROTEIN"/>
    <property type="match status" value="1"/>
</dbReference>
<dbReference type="InterPro" id="IPR048517">
    <property type="entry name" value="DENR_N"/>
</dbReference>
<dbReference type="InterPro" id="IPR050318">
    <property type="entry name" value="DENR/SUI1_TIF"/>
</dbReference>
<evidence type="ECO:0000313" key="5">
    <source>
        <dbReference type="Proteomes" id="UP000007879"/>
    </source>
</evidence>
<dbReference type="CDD" id="cd11607">
    <property type="entry name" value="DENR_C"/>
    <property type="match status" value="1"/>
</dbReference>
<protein>
    <recommendedName>
        <fullName evidence="3">SUI1 domain-containing protein</fullName>
    </recommendedName>
</protein>
<reference evidence="4" key="2">
    <citation type="submission" date="2017-05" db="UniProtKB">
        <authorList>
            <consortium name="EnsemblMetazoa"/>
        </authorList>
    </citation>
    <scope>IDENTIFICATION</scope>
</reference>
<feature type="region of interest" description="Disordered" evidence="2">
    <location>
        <begin position="1"/>
        <end position="36"/>
    </location>
</feature>
<dbReference type="InterPro" id="IPR001950">
    <property type="entry name" value="SUI1"/>
</dbReference>
<dbReference type="EnsemblMetazoa" id="XM_003385821.3">
    <property type="protein sequence ID" value="XP_003385869.3"/>
    <property type="gene ID" value="LOC100636826"/>
</dbReference>
<evidence type="ECO:0000313" key="4">
    <source>
        <dbReference type="EnsemblMetazoa" id="Aqu2.1.34350_001"/>
    </source>
</evidence>
<reference evidence="5" key="1">
    <citation type="journal article" date="2010" name="Nature">
        <title>The Amphimedon queenslandica genome and the evolution of animal complexity.</title>
        <authorList>
            <person name="Srivastava M."/>
            <person name="Simakov O."/>
            <person name="Chapman J."/>
            <person name="Fahey B."/>
            <person name="Gauthier M.E."/>
            <person name="Mitros T."/>
            <person name="Richards G.S."/>
            <person name="Conaco C."/>
            <person name="Dacre M."/>
            <person name="Hellsten U."/>
            <person name="Larroux C."/>
            <person name="Putnam N.H."/>
            <person name="Stanke M."/>
            <person name="Adamska M."/>
            <person name="Darling A."/>
            <person name="Degnan S.M."/>
            <person name="Oakley T.H."/>
            <person name="Plachetzki D.C."/>
            <person name="Zhai Y."/>
            <person name="Adamski M."/>
            <person name="Calcino A."/>
            <person name="Cummins S.F."/>
            <person name="Goodstein D.M."/>
            <person name="Harris C."/>
            <person name="Jackson D.J."/>
            <person name="Leys S.P."/>
            <person name="Shu S."/>
            <person name="Woodcroft B.J."/>
            <person name="Vervoort M."/>
            <person name="Kosik K.S."/>
            <person name="Manning G."/>
            <person name="Degnan B.M."/>
            <person name="Rokhsar D.S."/>
        </authorList>
    </citation>
    <scope>NUCLEOTIDE SEQUENCE [LARGE SCALE GENOMIC DNA]</scope>
</reference>
<dbReference type="PANTHER" id="PTHR12789">
    <property type="entry name" value="DENSITY-REGULATED PROTEIN HOMOLOG"/>
    <property type="match status" value="1"/>
</dbReference>
<dbReference type="InterPro" id="IPR036877">
    <property type="entry name" value="SUI1_dom_sf"/>
</dbReference>
<organism evidence="4">
    <name type="scientific">Amphimedon queenslandica</name>
    <name type="common">Sponge</name>
    <dbReference type="NCBI Taxonomy" id="400682"/>
    <lineage>
        <taxon>Eukaryota</taxon>
        <taxon>Metazoa</taxon>
        <taxon>Porifera</taxon>
        <taxon>Demospongiae</taxon>
        <taxon>Heteroscleromorpha</taxon>
        <taxon>Haplosclerida</taxon>
        <taxon>Niphatidae</taxon>
        <taxon>Amphimedon</taxon>
    </lineage>
</organism>
<dbReference type="KEGG" id="aqu:100636826"/>
<dbReference type="eggNOG" id="KOG3239">
    <property type="taxonomic scope" value="Eukaryota"/>
</dbReference>
<evidence type="ECO:0000259" key="3">
    <source>
        <dbReference type="PROSITE" id="PS50296"/>
    </source>
</evidence>
<feature type="domain" description="SUI1" evidence="3">
    <location>
        <begin position="119"/>
        <end position="186"/>
    </location>
</feature>
<dbReference type="EnsemblMetazoa" id="Aqu2.1.34350_001">
    <property type="protein sequence ID" value="Aqu2.1.34350_001"/>
    <property type="gene ID" value="Aqu2.1.34350"/>
</dbReference>
<dbReference type="GO" id="GO:0003729">
    <property type="term" value="F:mRNA binding"/>
    <property type="evidence" value="ECO:0007669"/>
    <property type="project" value="TreeGrafter"/>
</dbReference>
<evidence type="ECO:0000256" key="2">
    <source>
        <dbReference type="SAM" id="MobiDB-lite"/>
    </source>
</evidence>
<accession>A0A1X7V274</accession>
<dbReference type="PROSITE" id="PS50296">
    <property type="entry name" value="SUI1"/>
    <property type="match status" value="1"/>
</dbReference>
<dbReference type="Pfam" id="PF01253">
    <property type="entry name" value="SUI1"/>
    <property type="match status" value="1"/>
</dbReference>
<feature type="compositionally biased region" description="Acidic residues" evidence="2">
    <location>
        <begin position="25"/>
        <end position="36"/>
    </location>
</feature>
<comment type="similarity">
    <text evidence="1">Belongs to the DENR family.</text>
</comment>
<dbReference type="GO" id="GO:0002188">
    <property type="term" value="P:translation reinitiation"/>
    <property type="evidence" value="ECO:0007669"/>
    <property type="project" value="TreeGrafter"/>
</dbReference>